<dbReference type="PANTHER" id="PTHR42722:SF1">
    <property type="entry name" value="VALINE DEHYDROGENASE"/>
    <property type="match status" value="1"/>
</dbReference>
<dbReference type="InterPro" id="IPR036291">
    <property type="entry name" value="NAD(P)-bd_dom_sf"/>
</dbReference>
<dbReference type="SUPFAM" id="SSF53223">
    <property type="entry name" value="Aminoacid dehydrogenase-like, N-terminal domain"/>
    <property type="match status" value="1"/>
</dbReference>
<name>A0A2T1KCW6_9GAMM</name>
<dbReference type="Gene3D" id="3.40.50.720">
    <property type="entry name" value="NAD(P)-binding Rossmann-like Domain"/>
    <property type="match status" value="1"/>
</dbReference>
<evidence type="ECO:0000256" key="1">
    <source>
        <dbReference type="ARBA" id="ARBA00003868"/>
    </source>
</evidence>
<dbReference type="InterPro" id="IPR006096">
    <property type="entry name" value="Glu/Leu/Phe/Val/Trp_DH_C"/>
</dbReference>
<dbReference type="PRINTS" id="PR00082">
    <property type="entry name" value="GLFDHDRGNASE"/>
</dbReference>
<reference evidence="9 10" key="1">
    <citation type="submission" date="2018-03" db="EMBL/GenBank/DDBJ databases">
        <title>Marinobacter brunus sp. nov., a marine bacterium of Gamma-proteobacteria isolated from the surface seawater of the South China Sea.</title>
        <authorList>
            <person name="Cheng H."/>
            <person name="Wu Y.-H."/>
            <person name="Xamxidin M."/>
            <person name="Xu X.-W."/>
        </authorList>
    </citation>
    <scope>NUCLEOTIDE SEQUENCE [LARGE SCALE GENOMIC DNA]</scope>
    <source>
        <strain evidence="9 10">JCM 30472</strain>
    </source>
</reference>
<keyword evidence="4 6" id="KW-0520">NAD</keyword>
<comment type="function">
    <text evidence="1">Catalyzes the reversible oxidative deamination of glutamate to alpha-ketoglutarate and ammonia.</text>
</comment>
<keyword evidence="6" id="KW-0547">Nucleotide-binding</keyword>
<dbReference type="EMBL" id="PXNN01000013">
    <property type="protein sequence ID" value="PSF07984.1"/>
    <property type="molecule type" value="Genomic_DNA"/>
</dbReference>
<feature type="active site" description="Proton donor/acceptor" evidence="5">
    <location>
        <position position="80"/>
    </location>
</feature>
<dbReference type="RefSeq" id="WP_106671892.1">
    <property type="nucleotide sequence ID" value="NZ_BMFE01000001.1"/>
</dbReference>
<dbReference type="InterPro" id="IPR006097">
    <property type="entry name" value="Glu/Leu/Phe/Val/Trp_DH_dimer"/>
</dbReference>
<evidence type="ECO:0000256" key="3">
    <source>
        <dbReference type="ARBA" id="ARBA00023002"/>
    </source>
</evidence>
<keyword evidence="10" id="KW-1185">Reference proteome</keyword>
<dbReference type="InterPro" id="IPR016211">
    <property type="entry name" value="Glu/Phe/Leu/Val/Trp_DH_bac/arc"/>
</dbReference>
<sequence length="366" mass="38932">MNVFSHHEFDNHEHLSFIRDPETGLKAIVAIHNTSRGPALGGCRMFPYATDEEALRDVLRLSRGMTYKSALANLDLGGGKSVIIGDPRHHKTEALMQAMGRGLERLGGHYIAAEDSGTSVADLKVMGRCTQHVAGIAARTGFDGKPSNGDPSPATAYGTFIGLQAAVKHKLGRNDLTGLKVAIQGIGNVGFRLAQHLKEAGAELWVYDIHQDNMQRAVEQLGAKPATADDILFLPVDVVAPCAMGAVLNDDSIPQINASIIAGAANNLLARPEHDAMLQGRGILYAPDFAINAGGIIDVFYERTRATPATVRAHVDAIGDTLTEIFNRSARSGHPTGAIANELAEERFQKHTAGAGLAPERLACTG</sequence>
<dbReference type="InterPro" id="IPR033524">
    <property type="entry name" value="Glu/Leu/Phe/Val_DH_AS"/>
</dbReference>
<dbReference type="Pfam" id="PF02812">
    <property type="entry name" value="ELFV_dehydrog_N"/>
    <property type="match status" value="1"/>
</dbReference>
<dbReference type="Gene3D" id="3.40.50.10860">
    <property type="entry name" value="Leucine Dehydrogenase, chain A, domain 1"/>
    <property type="match status" value="1"/>
</dbReference>
<feature type="domain" description="Glutamate/phenylalanine/leucine/valine/L-tryptophan dehydrogenase C-terminal" evidence="8">
    <location>
        <begin position="149"/>
        <end position="356"/>
    </location>
</feature>
<dbReference type="Pfam" id="PF00208">
    <property type="entry name" value="ELFV_dehydrog"/>
    <property type="match status" value="2"/>
</dbReference>
<comment type="similarity">
    <text evidence="2 7">Belongs to the Glu/Leu/Phe/Val dehydrogenases family.</text>
</comment>
<evidence type="ECO:0000256" key="6">
    <source>
        <dbReference type="PIRSR" id="PIRSR000188-2"/>
    </source>
</evidence>
<accession>A0A2T1KCW6</accession>
<dbReference type="PIRSF" id="PIRSF000188">
    <property type="entry name" value="Phe_leu_dh"/>
    <property type="match status" value="1"/>
</dbReference>
<keyword evidence="3 7" id="KW-0560">Oxidoreductase</keyword>
<dbReference type="AlphaFoldDB" id="A0A2T1KCW6"/>
<dbReference type="SMART" id="SM00839">
    <property type="entry name" value="ELFV_dehydrog"/>
    <property type="match status" value="1"/>
</dbReference>
<protein>
    <submittedName>
        <fullName evidence="9">Amino acid dehydrogenase</fullName>
    </submittedName>
</protein>
<dbReference type="SUPFAM" id="SSF51735">
    <property type="entry name" value="NAD(P)-binding Rossmann-fold domains"/>
    <property type="match status" value="1"/>
</dbReference>
<dbReference type="PANTHER" id="PTHR42722">
    <property type="entry name" value="LEUCINE DEHYDROGENASE"/>
    <property type="match status" value="1"/>
</dbReference>
<dbReference type="CDD" id="cd01075">
    <property type="entry name" value="NAD_bind_Leu_Phe_Val_DH"/>
    <property type="match status" value="1"/>
</dbReference>
<dbReference type="GO" id="GO:0000166">
    <property type="term" value="F:nucleotide binding"/>
    <property type="evidence" value="ECO:0007669"/>
    <property type="project" value="UniProtKB-KW"/>
</dbReference>
<dbReference type="InterPro" id="IPR006095">
    <property type="entry name" value="Glu/Leu/Phe/Val/Trp_DH"/>
</dbReference>
<feature type="binding site" evidence="6">
    <location>
        <begin position="185"/>
        <end position="190"/>
    </location>
    <ligand>
        <name>NAD(+)</name>
        <dbReference type="ChEBI" id="CHEBI:57540"/>
    </ligand>
</feature>
<dbReference type="Proteomes" id="UP000238385">
    <property type="component" value="Unassembled WGS sequence"/>
</dbReference>
<dbReference type="GO" id="GO:0006520">
    <property type="term" value="P:amino acid metabolic process"/>
    <property type="evidence" value="ECO:0007669"/>
    <property type="project" value="InterPro"/>
</dbReference>
<evidence type="ECO:0000256" key="7">
    <source>
        <dbReference type="RuleBase" id="RU004417"/>
    </source>
</evidence>
<dbReference type="OrthoDB" id="9803297at2"/>
<evidence type="ECO:0000313" key="9">
    <source>
        <dbReference type="EMBL" id="PSF07984.1"/>
    </source>
</evidence>
<dbReference type="PROSITE" id="PS00074">
    <property type="entry name" value="GLFV_DEHYDROGENASE"/>
    <property type="match status" value="1"/>
</dbReference>
<organism evidence="9 10">
    <name type="scientific">Marinobacter halophilus</name>
    <dbReference type="NCBI Taxonomy" id="1323740"/>
    <lineage>
        <taxon>Bacteria</taxon>
        <taxon>Pseudomonadati</taxon>
        <taxon>Pseudomonadota</taxon>
        <taxon>Gammaproteobacteria</taxon>
        <taxon>Pseudomonadales</taxon>
        <taxon>Marinobacteraceae</taxon>
        <taxon>Marinobacter</taxon>
    </lineage>
</organism>
<evidence type="ECO:0000256" key="2">
    <source>
        <dbReference type="ARBA" id="ARBA00006382"/>
    </source>
</evidence>
<evidence type="ECO:0000256" key="5">
    <source>
        <dbReference type="PIRSR" id="PIRSR000188-1"/>
    </source>
</evidence>
<dbReference type="GO" id="GO:0016639">
    <property type="term" value="F:oxidoreductase activity, acting on the CH-NH2 group of donors, NAD or NADP as acceptor"/>
    <property type="evidence" value="ECO:0007669"/>
    <property type="project" value="InterPro"/>
</dbReference>
<proteinExistence type="inferred from homology"/>
<evidence type="ECO:0000256" key="4">
    <source>
        <dbReference type="ARBA" id="ARBA00023027"/>
    </source>
</evidence>
<evidence type="ECO:0000313" key="10">
    <source>
        <dbReference type="Proteomes" id="UP000238385"/>
    </source>
</evidence>
<dbReference type="InterPro" id="IPR046346">
    <property type="entry name" value="Aminoacid_DH-like_N_sf"/>
</dbReference>
<comment type="caution">
    <text evidence="9">The sequence shown here is derived from an EMBL/GenBank/DDBJ whole genome shotgun (WGS) entry which is preliminary data.</text>
</comment>
<gene>
    <name evidence="9" type="ORF">C7H08_11350</name>
</gene>
<evidence type="ECO:0000259" key="8">
    <source>
        <dbReference type="SMART" id="SM00839"/>
    </source>
</evidence>